<gene>
    <name evidence="14" type="ORF">HQ865_16305</name>
</gene>
<dbReference type="GO" id="GO:0005737">
    <property type="term" value="C:cytoplasm"/>
    <property type="evidence" value="ECO:0007669"/>
    <property type="project" value="TreeGrafter"/>
</dbReference>
<comment type="cofactor">
    <cofactor evidence="2">
        <name>Ca(2+)</name>
        <dbReference type="ChEBI" id="CHEBI:29108"/>
    </cofactor>
</comment>
<evidence type="ECO:0000256" key="13">
    <source>
        <dbReference type="PIRSR" id="PIRSR005096-3"/>
    </source>
</evidence>
<dbReference type="GO" id="GO:0030246">
    <property type="term" value="F:carbohydrate binding"/>
    <property type="evidence" value="ECO:0007669"/>
    <property type="project" value="InterPro"/>
</dbReference>
<evidence type="ECO:0000256" key="11">
    <source>
        <dbReference type="PIRNR" id="PIRNR005096"/>
    </source>
</evidence>
<dbReference type="InterPro" id="IPR018052">
    <property type="entry name" value="Ald1_epimerase_CS"/>
</dbReference>
<dbReference type="Pfam" id="PF01263">
    <property type="entry name" value="Aldose_epim"/>
    <property type="match status" value="1"/>
</dbReference>
<evidence type="ECO:0000256" key="8">
    <source>
        <dbReference type="ARBA" id="ARBA00022837"/>
    </source>
</evidence>
<name>A0A7D4TNS6_9SPHI</name>
<dbReference type="GO" id="GO:0006006">
    <property type="term" value="P:glucose metabolic process"/>
    <property type="evidence" value="ECO:0007669"/>
    <property type="project" value="TreeGrafter"/>
</dbReference>
<organism evidence="14 15">
    <name type="scientific">Mucilaginibacter mali</name>
    <dbReference type="NCBI Taxonomy" id="2740462"/>
    <lineage>
        <taxon>Bacteria</taxon>
        <taxon>Pseudomonadati</taxon>
        <taxon>Bacteroidota</taxon>
        <taxon>Sphingobacteriia</taxon>
        <taxon>Sphingobacteriales</taxon>
        <taxon>Sphingobacteriaceae</taxon>
        <taxon>Mucilaginibacter</taxon>
    </lineage>
</organism>
<dbReference type="Gene3D" id="2.70.98.10">
    <property type="match status" value="1"/>
</dbReference>
<dbReference type="GO" id="GO:0004034">
    <property type="term" value="F:aldose 1-epimerase activity"/>
    <property type="evidence" value="ECO:0007669"/>
    <property type="project" value="UniProtKB-EC"/>
</dbReference>
<comment type="pathway">
    <text evidence="3 11">Carbohydrate metabolism; hexose metabolism.</text>
</comment>
<dbReference type="Proteomes" id="UP000505355">
    <property type="component" value="Chromosome"/>
</dbReference>
<evidence type="ECO:0000256" key="3">
    <source>
        <dbReference type="ARBA" id="ARBA00005028"/>
    </source>
</evidence>
<evidence type="ECO:0000313" key="15">
    <source>
        <dbReference type="Proteomes" id="UP000505355"/>
    </source>
</evidence>
<keyword evidence="8" id="KW-0106">Calcium</keyword>
<dbReference type="SUPFAM" id="SSF74650">
    <property type="entry name" value="Galactose mutarotase-like"/>
    <property type="match status" value="1"/>
</dbReference>
<reference evidence="14 15" key="1">
    <citation type="submission" date="2020-05" db="EMBL/GenBank/DDBJ databases">
        <title>Mucilaginibacter mali sp. nov.</title>
        <authorList>
            <person name="Kim H.S."/>
            <person name="Lee K.C."/>
            <person name="Suh M.K."/>
            <person name="Kim J.-S."/>
            <person name="Han K.-I."/>
            <person name="Eom M.K."/>
            <person name="Shin Y.K."/>
            <person name="Lee J.-S."/>
        </authorList>
    </citation>
    <scope>NUCLEOTIDE SEQUENCE [LARGE SCALE GENOMIC DNA]</scope>
    <source>
        <strain evidence="14 15">G2-14</strain>
    </source>
</reference>
<keyword evidence="9 11" id="KW-0413">Isomerase</keyword>
<dbReference type="RefSeq" id="WP_173415918.1">
    <property type="nucleotide sequence ID" value="NZ_CP054139.1"/>
</dbReference>
<evidence type="ECO:0000256" key="4">
    <source>
        <dbReference type="ARBA" id="ARBA00006206"/>
    </source>
</evidence>
<accession>A0A7D4TNS6</accession>
<dbReference type="NCBIfam" id="NF008277">
    <property type="entry name" value="PRK11055.1"/>
    <property type="match status" value="1"/>
</dbReference>
<dbReference type="InterPro" id="IPR014718">
    <property type="entry name" value="GH-type_carb-bd"/>
</dbReference>
<dbReference type="InterPro" id="IPR047215">
    <property type="entry name" value="Galactose_mutarotase-like"/>
</dbReference>
<evidence type="ECO:0000256" key="6">
    <source>
        <dbReference type="ARBA" id="ARBA00013185"/>
    </source>
</evidence>
<dbReference type="InterPro" id="IPR008183">
    <property type="entry name" value="Aldose_1/G6P_1-epimerase"/>
</dbReference>
<evidence type="ECO:0000256" key="2">
    <source>
        <dbReference type="ARBA" id="ARBA00001913"/>
    </source>
</evidence>
<dbReference type="AlphaFoldDB" id="A0A7D4TNS6"/>
<dbReference type="PANTHER" id="PTHR10091">
    <property type="entry name" value="ALDOSE-1-EPIMERASE"/>
    <property type="match status" value="1"/>
</dbReference>
<dbReference type="EC" id="5.1.3.3" evidence="6 11"/>
<feature type="active site" description="Proton donor" evidence="12">
    <location>
        <position position="182"/>
    </location>
</feature>
<evidence type="ECO:0000256" key="7">
    <source>
        <dbReference type="ARBA" id="ARBA00014165"/>
    </source>
</evidence>
<dbReference type="InterPro" id="IPR015443">
    <property type="entry name" value="Aldose_1-epimerase"/>
</dbReference>
<dbReference type="EMBL" id="CP054139">
    <property type="protein sequence ID" value="QKJ31253.1"/>
    <property type="molecule type" value="Genomic_DNA"/>
</dbReference>
<evidence type="ECO:0000256" key="12">
    <source>
        <dbReference type="PIRSR" id="PIRSR005096-1"/>
    </source>
</evidence>
<comment type="catalytic activity">
    <reaction evidence="1 11">
        <text>alpha-D-glucose = beta-D-glucose</text>
        <dbReference type="Rhea" id="RHEA:10264"/>
        <dbReference type="ChEBI" id="CHEBI:15903"/>
        <dbReference type="ChEBI" id="CHEBI:17925"/>
        <dbReference type="EC" id="5.1.3.3"/>
    </reaction>
</comment>
<evidence type="ECO:0000256" key="5">
    <source>
        <dbReference type="ARBA" id="ARBA00011245"/>
    </source>
</evidence>
<comment type="similarity">
    <text evidence="4 11">Belongs to the aldose epimerase family.</text>
</comment>
<dbReference type="GO" id="GO:0033499">
    <property type="term" value="P:galactose catabolic process via UDP-galactose, Leloir pathway"/>
    <property type="evidence" value="ECO:0007669"/>
    <property type="project" value="TreeGrafter"/>
</dbReference>
<keyword evidence="10 11" id="KW-0119">Carbohydrate metabolism</keyword>
<dbReference type="CDD" id="cd09019">
    <property type="entry name" value="galactose_mutarotase_like"/>
    <property type="match status" value="1"/>
</dbReference>
<dbReference type="PROSITE" id="PS00545">
    <property type="entry name" value="ALDOSE_1_EPIMERASE"/>
    <property type="match status" value="1"/>
</dbReference>
<evidence type="ECO:0000256" key="9">
    <source>
        <dbReference type="ARBA" id="ARBA00023235"/>
    </source>
</evidence>
<evidence type="ECO:0000313" key="14">
    <source>
        <dbReference type="EMBL" id="QKJ31253.1"/>
    </source>
</evidence>
<proteinExistence type="inferred from homology"/>
<feature type="binding site" evidence="13">
    <location>
        <begin position="182"/>
        <end position="184"/>
    </location>
    <ligand>
        <name>beta-D-galactose</name>
        <dbReference type="ChEBI" id="CHEBI:27667"/>
    </ligand>
</feature>
<feature type="active site" description="Proton acceptor" evidence="12">
    <location>
        <position position="296"/>
    </location>
</feature>
<evidence type="ECO:0000256" key="10">
    <source>
        <dbReference type="ARBA" id="ARBA00023277"/>
    </source>
</evidence>
<sequence>MMQLTKAIWGHHEGQNVYLFKLSNGQMEVSLTNFGATIAGIITPDKNGQKQNIVLGYDDLAGYIADEFYIGCTVGRFAGRIAGAALNINGVQYPLAPNDGDKNIHLHGGNKGFNKRVFTVTNEAITDDTASVELYYRSPHLEEGYPGNLDIWIMYQLSADNKLSIRYKAVSDADTHINLTNHSYFNLSGKQQNALNHRLFINADSYLVSDENYIPTGEVKSVVGTSFDFKTDRVVDNGSRNECYVLTKNTVGLAAILSHEASGREMRVETDMPALVFYSADYLDGQFLKNGGLCLETQYYPDSPNHATFPSTLLKAGEIWEQWTELGFGW</sequence>
<keyword evidence="15" id="KW-1185">Reference proteome</keyword>
<dbReference type="InterPro" id="IPR011013">
    <property type="entry name" value="Gal_mutarotase_sf_dom"/>
</dbReference>
<protein>
    <recommendedName>
        <fullName evidence="7 11">Aldose 1-epimerase</fullName>
        <ecNumber evidence="6 11">5.1.3.3</ecNumber>
    </recommendedName>
</protein>
<dbReference type="KEGG" id="mmab:HQ865_16305"/>
<evidence type="ECO:0000256" key="1">
    <source>
        <dbReference type="ARBA" id="ARBA00001614"/>
    </source>
</evidence>
<dbReference type="UniPathway" id="UPA00242"/>
<dbReference type="PIRSF" id="PIRSF005096">
    <property type="entry name" value="GALM"/>
    <property type="match status" value="1"/>
</dbReference>
<comment type="subunit">
    <text evidence="5">Monomer.</text>
</comment>
<dbReference type="PANTHER" id="PTHR10091:SF0">
    <property type="entry name" value="GALACTOSE MUTAROTASE"/>
    <property type="match status" value="1"/>
</dbReference>